<dbReference type="PANTHER" id="PTHR24148:SF64">
    <property type="entry name" value="HETEROKARYON INCOMPATIBILITY DOMAIN-CONTAINING PROTEIN"/>
    <property type="match status" value="1"/>
</dbReference>
<feature type="domain" description="Heterokaryon incompatibility" evidence="2">
    <location>
        <begin position="74"/>
        <end position="240"/>
    </location>
</feature>
<keyword evidence="4" id="KW-1185">Reference proteome</keyword>
<dbReference type="EMBL" id="JAVRRJ010000005">
    <property type="protein sequence ID" value="KAK5084752.1"/>
    <property type="molecule type" value="Genomic_DNA"/>
</dbReference>
<evidence type="ECO:0000313" key="3">
    <source>
        <dbReference type="EMBL" id="KAK5084752.1"/>
    </source>
</evidence>
<dbReference type="InterPro" id="IPR052895">
    <property type="entry name" value="HetReg/Transcr_Mod"/>
</dbReference>
<evidence type="ECO:0000259" key="2">
    <source>
        <dbReference type="Pfam" id="PF06985"/>
    </source>
</evidence>
<protein>
    <recommendedName>
        <fullName evidence="2">Heterokaryon incompatibility domain-containing protein</fullName>
    </recommendedName>
</protein>
<dbReference type="PANTHER" id="PTHR24148">
    <property type="entry name" value="ANKYRIN REPEAT DOMAIN-CONTAINING PROTEIN 39 HOMOLOG-RELATED"/>
    <property type="match status" value="1"/>
</dbReference>
<dbReference type="InterPro" id="IPR010730">
    <property type="entry name" value="HET"/>
</dbReference>
<name>A0AAN7SZ02_9EURO</name>
<evidence type="ECO:0000313" key="4">
    <source>
        <dbReference type="Proteomes" id="UP001309876"/>
    </source>
</evidence>
<comment type="caution">
    <text evidence="3">The sequence shown here is derived from an EMBL/GenBank/DDBJ whole genome shotgun (WGS) entry which is preliminary data.</text>
</comment>
<feature type="compositionally biased region" description="Low complexity" evidence="1">
    <location>
        <begin position="421"/>
        <end position="431"/>
    </location>
</feature>
<reference evidence="3 4" key="1">
    <citation type="submission" date="2023-08" db="EMBL/GenBank/DDBJ databases">
        <title>Black Yeasts Isolated from many extreme environments.</title>
        <authorList>
            <person name="Coleine C."/>
            <person name="Stajich J.E."/>
            <person name="Selbmann L."/>
        </authorList>
    </citation>
    <scope>NUCLEOTIDE SEQUENCE [LARGE SCALE GENOMIC DNA]</scope>
    <source>
        <strain evidence="3 4">CCFEE 5910</strain>
    </source>
</reference>
<gene>
    <name evidence="3" type="ORF">LTR05_005830</name>
</gene>
<feature type="region of interest" description="Disordered" evidence="1">
    <location>
        <begin position="410"/>
        <end position="445"/>
    </location>
</feature>
<organism evidence="3 4">
    <name type="scientific">Lithohypha guttulata</name>
    <dbReference type="NCBI Taxonomy" id="1690604"/>
    <lineage>
        <taxon>Eukaryota</taxon>
        <taxon>Fungi</taxon>
        <taxon>Dikarya</taxon>
        <taxon>Ascomycota</taxon>
        <taxon>Pezizomycotina</taxon>
        <taxon>Eurotiomycetes</taxon>
        <taxon>Chaetothyriomycetidae</taxon>
        <taxon>Chaetothyriales</taxon>
        <taxon>Trichomeriaceae</taxon>
        <taxon>Lithohypha</taxon>
    </lineage>
</organism>
<accession>A0AAN7SZ02</accession>
<dbReference type="Pfam" id="PF06985">
    <property type="entry name" value="HET"/>
    <property type="match status" value="1"/>
</dbReference>
<sequence length="477" mass="55131">MSTLKLETHVPQAGVAKPKSRLGFLWDRLTKPVGEPPYKPLPDYHIRVLRIKPGTAQHPLRVKIQVVDPRKFKYIALSYTWDLDDTARSDAVGGVASGTQTIPVGGVDVKIGQNLYDALCQIRDSQSGVPVFVDALCINYEDERERIEYLEIMGHVYARAASVIVWLGKKPREADEVLLFMRKLVNAVDWRKIHEASPYNFRDPQFFRSIGIEPLTLKQWRRVHDFCQLRWFTRYWAFFELSLAKNALFLWGEACMEYNFLIDFGMILGLSGWLDDLRDYGAEEEEISSNALTKMLGPVARLRATPQWHPKHNEYTTWMRDNFELETDQQRAWKFFEILLQSAEAFDCRDARDRVYAPLAFARHVFGGKAINKQWPRPDYHMPADVVIKHFSGLIRDNTQQPSILATDSELNTPEEEPLELEQPVQSSRAQSRGRTRGSRTLSGTLQRSLSKKYLTLVKKATSRRFMEVYFNNQPQS</sequence>
<dbReference type="AlphaFoldDB" id="A0AAN7SZ02"/>
<evidence type="ECO:0000256" key="1">
    <source>
        <dbReference type="SAM" id="MobiDB-lite"/>
    </source>
</evidence>
<dbReference type="Proteomes" id="UP001309876">
    <property type="component" value="Unassembled WGS sequence"/>
</dbReference>
<proteinExistence type="predicted"/>